<evidence type="ECO:0000313" key="1">
    <source>
        <dbReference type="EMBL" id="KAJ7085483.1"/>
    </source>
</evidence>
<name>A0AAD6U1A8_9AGAR</name>
<organism evidence="1 2">
    <name type="scientific">Mycena belliarum</name>
    <dbReference type="NCBI Taxonomy" id="1033014"/>
    <lineage>
        <taxon>Eukaryota</taxon>
        <taxon>Fungi</taxon>
        <taxon>Dikarya</taxon>
        <taxon>Basidiomycota</taxon>
        <taxon>Agaricomycotina</taxon>
        <taxon>Agaricomycetes</taxon>
        <taxon>Agaricomycetidae</taxon>
        <taxon>Agaricales</taxon>
        <taxon>Marasmiineae</taxon>
        <taxon>Mycenaceae</taxon>
        <taxon>Mycena</taxon>
    </lineage>
</organism>
<protein>
    <submittedName>
        <fullName evidence="1">Uncharacterized protein</fullName>
    </submittedName>
</protein>
<evidence type="ECO:0000313" key="2">
    <source>
        <dbReference type="Proteomes" id="UP001222325"/>
    </source>
</evidence>
<dbReference type="Proteomes" id="UP001222325">
    <property type="component" value="Unassembled WGS sequence"/>
</dbReference>
<dbReference type="AlphaFoldDB" id="A0AAD6U1A8"/>
<gene>
    <name evidence="1" type="ORF">B0H15DRAFT_376783</name>
</gene>
<keyword evidence="2" id="KW-1185">Reference proteome</keyword>
<accession>A0AAD6U1A8</accession>
<comment type="caution">
    <text evidence="1">The sequence shown here is derived from an EMBL/GenBank/DDBJ whole genome shotgun (WGS) entry which is preliminary data.</text>
</comment>
<dbReference type="EMBL" id="JARJCN010000034">
    <property type="protein sequence ID" value="KAJ7085483.1"/>
    <property type="molecule type" value="Genomic_DNA"/>
</dbReference>
<reference evidence="1" key="1">
    <citation type="submission" date="2023-03" db="EMBL/GenBank/DDBJ databases">
        <title>Massive genome expansion in bonnet fungi (Mycena s.s.) driven by repeated elements and novel gene families across ecological guilds.</title>
        <authorList>
            <consortium name="Lawrence Berkeley National Laboratory"/>
            <person name="Harder C.B."/>
            <person name="Miyauchi S."/>
            <person name="Viragh M."/>
            <person name="Kuo A."/>
            <person name="Thoen E."/>
            <person name="Andreopoulos B."/>
            <person name="Lu D."/>
            <person name="Skrede I."/>
            <person name="Drula E."/>
            <person name="Henrissat B."/>
            <person name="Morin E."/>
            <person name="Kohler A."/>
            <person name="Barry K."/>
            <person name="LaButti K."/>
            <person name="Morin E."/>
            <person name="Salamov A."/>
            <person name="Lipzen A."/>
            <person name="Mereny Z."/>
            <person name="Hegedus B."/>
            <person name="Baldrian P."/>
            <person name="Stursova M."/>
            <person name="Weitz H."/>
            <person name="Taylor A."/>
            <person name="Grigoriev I.V."/>
            <person name="Nagy L.G."/>
            <person name="Martin F."/>
            <person name="Kauserud H."/>
        </authorList>
    </citation>
    <scope>NUCLEOTIDE SEQUENCE</scope>
    <source>
        <strain evidence="1">CBHHK173m</strain>
    </source>
</reference>
<proteinExistence type="predicted"/>
<sequence>MHDRYSLSSVLAALPVFFASSVDLIFRSICNLLFSSTSPGCRADSFPGIDTQLIRSLMGFQRNRCKVQKTTKSDESRRRKLAMVTVNDSHRWLSLTLLISIIHSFWLSTSQLSRVCLLSSFSRRPIG</sequence>